<organism evidence="1 2">
    <name type="scientific">Gigaspora rosea</name>
    <dbReference type="NCBI Taxonomy" id="44941"/>
    <lineage>
        <taxon>Eukaryota</taxon>
        <taxon>Fungi</taxon>
        <taxon>Fungi incertae sedis</taxon>
        <taxon>Mucoromycota</taxon>
        <taxon>Glomeromycotina</taxon>
        <taxon>Glomeromycetes</taxon>
        <taxon>Diversisporales</taxon>
        <taxon>Gigasporaceae</taxon>
        <taxon>Gigaspora</taxon>
    </lineage>
</organism>
<dbReference type="EMBL" id="QKWP01001242">
    <property type="protein sequence ID" value="RIB10502.1"/>
    <property type="molecule type" value="Genomic_DNA"/>
</dbReference>
<dbReference type="OrthoDB" id="2446407at2759"/>
<name>A0A397UJN6_9GLOM</name>
<proteinExistence type="predicted"/>
<gene>
    <name evidence="1" type="ORF">C2G38_2205920</name>
</gene>
<dbReference type="Proteomes" id="UP000266673">
    <property type="component" value="Unassembled WGS sequence"/>
</dbReference>
<protein>
    <submittedName>
        <fullName evidence="1">Uncharacterized protein</fullName>
    </submittedName>
</protein>
<keyword evidence="2" id="KW-1185">Reference proteome</keyword>
<accession>A0A397UJN6</accession>
<evidence type="ECO:0000313" key="2">
    <source>
        <dbReference type="Proteomes" id="UP000266673"/>
    </source>
</evidence>
<comment type="caution">
    <text evidence="1">The sequence shown here is derived from an EMBL/GenBank/DDBJ whole genome shotgun (WGS) entry which is preliminary data.</text>
</comment>
<reference evidence="1 2" key="1">
    <citation type="submission" date="2018-06" db="EMBL/GenBank/DDBJ databases">
        <title>Comparative genomics reveals the genomic features of Rhizophagus irregularis, R. cerebriforme, R. diaphanum and Gigaspora rosea, and their symbiotic lifestyle signature.</title>
        <authorList>
            <person name="Morin E."/>
            <person name="San Clemente H."/>
            <person name="Chen E.C.H."/>
            <person name="De La Providencia I."/>
            <person name="Hainaut M."/>
            <person name="Kuo A."/>
            <person name="Kohler A."/>
            <person name="Murat C."/>
            <person name="Tang N."/>
            <person name="Roy S."/>
            <person name="Loubradou J."/>
            <person name="Henrissat B."/>
            <person name="Grigoriev I.V."/>
            <person name="Corradi N."/>
            <person name="Roux C."/>
            <person name="Martin F.M."/>
        </authorList>
    </citation>
    <scope>NUCLEOTIDE SEQUENCE [LARGE SCALE GENOMIC DNA]</scope>
    <source>
        <strain evidence="1 2">DAOM 194757</strain>
    </source>
</reference>
<sequence>MHFRVSCFHRVEGVAYVYNIEGWEEPLTAFKDIQYSIGKSGGKYKVMCPYLGVELNVKFEPVKVQNFVNLPHPV</sequence>
<dbReference type="AlphaFoldDB" id="A0A397UJN6"/>
<evidence type="ECO:0000313" key="1">
    <source>
        <dbReference type="EMBL" id="RIB10502.1"/>
    </source>
</evidence>